<dbReference type="GO" id="GO:0016787">
    <property type="term" value="F:hydrolase activity"/>
    <property type="evidence" value="ECO:0007669"/>
    <property type="project" value="UniProtKB-KW"/>
</dbReference>
<dbReference type="CDD" id="cd00229">
    <property type="entry name" value="SGNH_hydrolase"/>
    <property type="match status" value="1"/>
</dbReference>
<protein>
    <submittedName>
        <fullName evidence="3">GDSL-like lipase/acylhydrolase</fullName>
    </submittedName>
</protein>
<evidence type="ECO:0000256" key="1">
    <source>
        <dbReference type="SAM" id="Coils"/>
    </source>
</evidence>
<reference evidence="3 4" key="1">
    <citation type="submission" date="2017-03" db="EMBL/GenBank/DDBJ databases">
        <title>Genome sequence of Clostridium oryzae DSM 28571.</title>
        <authorList>
            <person name="Poehlein A."/>
            <person name="Daniel R."/>
        </authorList>
    </citation>
    <scope>NUCLEOTIDE SEQUENCE [LARGE SCALE GENOMIC DNA]</scope>
    <source>
        <strain evidence="3 4">DSM 28571</strain>
    </source>
</reference>
<comment type="caution">
    <text evidence="3">The sequence shown here is derived from an EMBL/GenBank/DDBJ whole genome shotgun (WGS) entry which is preliminary data.</text>
</comment>
<gene>
    <name evidence="3" type="ORF">CLORY_21590</name>
</gene>
<feature type="domain" description="SGNH hydrolase-type esterase" evidence="2">
    <location>
        <begin position="85"/>
        <end position="273"/>
    </location>
</feature>
<dbReference type="Gene3D" id="3.40.50.1110">
    <property type="entry name" value="SGNH hydrolase"/>
    <property type="match status" value="1"/>
</dbReference>
<sequence>MFWKPKVKFFQTCFTLLLLTLILFVVIAGNNKLRENTSRLKIEANKIEEENKQKAEAEEKKLSKAAKQQEDASKDITYKGSTVIGSADENRWKNKNWLALGDNITYKLSYQSNVKVSLGMNKVTTDASIGRLMKDSANDVNASKVANEDLITVFAGTADYSLNTPLGTVKDDENTKTFYGALYRTINKLIKLKPDATIAFFTPLKRGAYSVYPVYPAPNRAGVTLGEYAEAIENVCKSYNILVLNLFDESGINRSNISSYTVDGLHLNEAGSRKVSTCISDYLKKIE</sequence>
<accession>A0A1V4IP50</accession>
<keyword evidence="1" id="KW-0175">Coiled coil</keyword>
<dbReference type="Pfam" id="PF13472">
    <property type="entry name" value="Lipase_GDSL_2"/>
    <property type="match status" value="1"/>
</dbReference>
<dbReference type="AlphaFoldDB" id="A0A1V4IP50"/>
<keyword evidence="3" id="KW-0378">Hydrolase</keyword>
<evidence type="ECO:0000313" key="4">
    <source>
        <dbReference type="Proteomes" id="UP000190080"/>
    </source>
</evidence>
<dbReference type="RefSeq" id="WP_079424168.1">
    <property type="nucleotide sequence ID" value="NZ_MZGV01000020.1"/>
</dbReference>
<feature type="coiled-coil region" evidence="1">
    <location>
        <begin position="30"/>
        <end position="75"/>
    </location>
</feature>
<dbReference type="InterPro" id="IPR013830">
    <property type="entry name" value="SGNH_hydro"/>
</dbReference>
<dbReference type="EMBL" id="MZGV01000020">
    <property type="protein sequence ID" value="OPJ61659.1"/>
    <property type="molecule type" value="Genomic_DNA"/>
</dbReference>
<name>A0A1V4IP50_9CLOT</name>
<dbReference type="InterPro" id="IPR036514">
    <property type="entry name" value="SGNH_hydro_sf"/>
</dbReference>
<keyword evidence="4" id="KW-1185">Reference proteome</keyword>
<proteinExistence type="predicted"/>
<dbReference type="STRING" id="1450648.CLORY_21590"/>
<evidence type="ECO:0000259" key="2">
    <source>
        <dbReference type="Pfam" id="PF13472"/>
    </source>
</evidence>
<dbReference type="OrthoDB" id="9777593at2"/>
<evidence type="ECO:0000313" key="3">
    <source>
        <dbReference type="EMBL" id="OPJ61659.1"/>
    </source>
</evidence>
<organism evidence="3 4">
    <name type="scientific">Clostridium oryzae</name>
    <dbReference type="NCBI Taxonomy" id="1450648"/>
    <lineage>
        <taxon>Bacteria</taxon>
        <taxon>Bacillati</taxon>
        <taxon>Bacillota</taxon>
        <taxon>Clostridia</taxon>
        <taxon>Eubacteriales</taxon>
        <taxon>Clostridiaceae</taxon>
        <taxon>Clostridium</taxon>
    </lineage>
</organism>
<dbReference type="SUPFAM" id="SSF52266">
    <property type="entry name" value="SGNH hydrolase"/>
    <property type="match status" value="1"/>
</dbReference>
<dbReference type="Proteomes" id="UP000190080">
    <property type="component" value="Unassembled WGS sequence"/>
</dbReference>